<name>A0ABN8N7B8_9CNID</name>
<gene>
    <name evidence="1" type="ORF">PLOB_00004447</name>
</gene>
<proteinExistence type="predicted"/>
<dbReference type="Proteomes" id="UP001159405">
    <property type="component" value="Unassembled WGS sequence"/>
</dbReference>
<evidence type="ECO:0000313" key="1">
    <source>
        <dbReference type="EMBL" id="CAH3044744.1"/>
    </source>
</evidence>
<organism evidence="1 2">
    <name type="scientific">Porites lobata</name>
    <dbReference type="NCBI Taxonomy" id="104759"/>
    <lineage>
        <taxon>Eukaryota</taxon>
        <taxon>Metazoa</taxon>
        <taxon>Cnidaria</taxon>
        <taxon>Anthozoa</taxon>
        <taxon>Hexacorallia</taxon>
        <taxon>Scleractinia</taxon>
        <taxon>Fungiina</taxon>
        <taxon>Poritidae</taxon>
        <taxon>Porites</taxon>
    </lineage>
</organism>
<evidence type="ECO:0000313" key="2">
    <source>
        <dbReference type="Proteomes" id="UP001159405"/>
    </source>
</evidence>
<accession>A0ABN8N7B8</accession>
<reference evidence="1 2" key="1">
    <citation type="submission" date="2022-05" db="EMBL/GenBank/DDBJ databases">
        <authorList>
            <consortium name="Genoscope - CEA"/>
            <person name="William W."/>
        </authorList>
    </citation>
    <scope>NUCLEOTIDE SEQUENCE [LARGE SCALE GENOMIC DNA]</scope>
</reference>
<keyword evidence="2" id="KW-1185">Reference proteome</keyword>
<sequence>MKDFEKGEIKHKLEKELKDADCLIECLDEKDEVKFRGTGFYYGDGWVMIVADNVQDDDKDDETFRSYLSEGKFRVLFYVKDKKQQKEPYTFCQRKRMAFVHHLNPADDNDFKNKDIWMVRLGVQYERRGDQDDFNDWEKQEKEKLNEIFPGHFGFAQMAAADPKEEDDVYVVDNADDKKTKLVKEMKIRAITKGTDKIPVLHLAKKAGASGCSVMLGGKCQLVGFHVSDDEDGEAEAVALPWKNGIQPYIQKGVDIVINVGAYLACKSVAAIPNVPDLLKKSAMDQVENEKKNLDSTAKKYRLTIYLKNGEVFKGLP</sequence>
<comment type="caution">
    <text evidence="1">The sequence shown here is derived from an EMBL/GenBank/DDBJ whole genome shotgun (WGS) entry which is preliminary data.</text>
</comment>
<protein>
    <submittedName>
        <fullName evidence="1">Uncharacterized protein</fullName>
    </submittedName>
</protein>
<dbReference type="EMBL" id="CALNXK010000012">
    <property type="protein sequence ID" value="CAH3044744.1"/>
    <property type="molecule type" value="Genomic_DNA"/>
</dbReference>